<reference evidence="1 2" key="1">
    <citation type="submission" date="2014-11" db="EMBL/GenBank/DDBJ databases">
        <title>Genome sequence and analysis of novel Kurthia sp.</title>
        <authorList>
            <person name="Lawson J.N."/>
            <person name="Gonzalez J.E."/>
            <person name="Rinauldi L."/>
            <person name="Xuan Z."/>
            <person name="Firman A."/>
            <person name="Shaddox L."/>
            <person name="Trudeau A."/>
            <person name="Shah S."/>
            <person name="Reiman D."/>
        </authorList>
    </citation>
    <scope>NUCLEOTIDE SEQUENCE [LARGE SCALE GENOMIC DNA]</scope>
    <source>
        <strain evidence="1 2">3B1D</strain>
    </source>
</reference>
<dbReference type="AlphaFoldDB" id="A0A433RTP1"/>
<dbReference type="EMBL" id="JTFC01000031">
    <property type="protein sequence ID" value="RUS55521.1"/>
    <property type="molecule type" value="Genomic_DNA"/>
</dbReference>
<sequence>MGYILPTTPLQYADYANRLALKDQRFTYIEGVQAVEAQQRFHAEVRRQQERLLMKQEREKRRQHIPVPTATSTEEVVRYRPKPMSTAEIVGKGFVINAYA</sequence>
<evidence type="ECO:0000313" key="1">
    <source>
        <dbReference type="EMBL" id="RUS55521.1"/>
    </source>
</evidence>
<dbReference type="OrthoDB" id="2706316at2"/>
<name>A0A433RTP1_9BACL</name>
<organism evidence="1 2">
    <name type="scientific">Candidatus Kurthia intestinigallinarum</name>
    <dbReference type="NCBI Taxonomy" id="1562256"/>
    <lineage>
        <taxon>Bacteria</taxon>
        <taxon>Bacillati</taxon>
        <taxon>Bacillota</taxon>
        <taxon>Bacilli</taxon>
        <taxon>Bacillales</taxon>
        <taxon>Caryophanaceae</taxon>
        <taxon>Kurthia</taxon>
    </lineage>
</organism>
<accession>A0A433RTP1</accession>
<dbReference type="RefSeq" id="WP_020189257.1">
    <property type="nucleotide sequence ID" value="NZ_JTFC01000031.1"/>
</dbReference>
<gene>
    <name evidence="1" type="ORF">QI30_11365</name>
</gene>
<evidence type="ECO:0000313" key="2">
    <source>
        <dbReference type="Proteomes" id="UP000288623"/>
    </source>
</evidence>
<proteinExistence type="predicted"/>
<comment type="caution">
    <text evidence="1">The sequence shown here is derived from an EMBL/GenBank/DDBJ whole genome shotgun (WGS) entry which is preliminary data.</text>
</comment>
<protein>
    <submittedName>
        <fullName evidence="1">Uncharacterized protein</fullName>
    </submittedName>
</protein>
<dbReference type="Proteomes" id="UP000288623">
    <property type="component" value="Unassembled WGS sequence"/>
</dbReference>
<keyword evidence="2" id="KW-1185">Reference proteome</keyword>